<dbReference type="SUPFAM" id="SSF53098">
    <property type="entry name" value="Ribonuclease H-like"/>
    <property type="match status" value="1"/>
</dbReference>
<protein>
    <recommendedName>
        <fullName evidence="1">Integrase catalytic domain-containing protein</fullName>
    </recommendedName>
</protein>
<dbReference type="GO" id="GO:0003676">
    <property type="term" value="F:nucleic acid binding"/>
    <property type="evidence" value="ECO:0007669"/>
    <property type="project" value="InterPro"/>
</dbReference>
<evidence type="ECO:0000313" key="3">
    <source>
        <dbReference type="Proteomes" id="UP000035050"/>
    </source>
</evidence>
<keyword evidence="3" id="KW-1185">Reference proteome</keyword>
<dbReference type="GO" id="GO:0015074">
    <property type="term" value="P:DNA integration"/>
    <property type="evidence" value="ECO:0007669"/>
    <property type="project" value="InterPro"/>
</dbReference>
<dbReference type="KEGG" id="pox:MB84_31530"/>
<dbReference type="PANTHER" id="PTHR47515:SF1">
    <property type="entry name" value="BLR2054 PROTEIN"/>
    <property type="match status" value="1"/>
</dbReference>
<feature type="domain" description="Integrase catalytic" evidence="1">
    <location>
        <begin position="1"/>
        <end position="114"/>
    </location>
</feature>
<gene>
    <name evidence="2" type="ORF">MB84_31530</name>
</gene>
<dbReference type="InterPro" id="IPR036397">
    <property type="entry name" value="RNaseH_sf"/>
</dbReference>
<dbReference type="EMBL" id="CP011518">
    <property type="protein sequence ID" value="ANJ86796.1"/>
    <property type="molecule type" value="Genomic_DNA"/>
</dbReference>
<evidence type="ECO:0000259" key="1">
    <source>
        <dbReference type="PROSITE" id="PS50994"/>
    </source>
</evidence>
<name>A0A192B156_9BURK</name>
<dbReference type="Gene3D" id="3.30.420.10">
    <property type="entry name" value="Ribonuclease H-like superfamily/Ribonuclease H"/>
    <property type="match status" value="1"/>
</dbReference>
<dbReference type="PANTHER" id="PTHR47515">
    <property type="entry name" value="LOW CALCIUM RESPONSE LOCUS PROTEIN T"/>
    <property type="match status" value="1"/>
</dbReference>
<proteinExistence type="predicted"/>
<reference evidence="2" key="1">
    <citation type="submission" date="2016-06" db="EMBL/GenBank/DDBJ databases">
        <title>Pandoraea oxalativorans DSM 23570 Genome Sequencing.</title>
        <authorList>
            <person name="Ee R."/>
            <person name="Lim Y.-L."/>
            <person name="Yong D."/>
            <person name="Yin W.-F."/>
            <person name="Chan K.-G."/>
        </authorList>
    </citation>
    <scope>NUCLEOTIDE SEQUENCE</scope>
    <source>
        <strain evidence="2">DSM 23570</strain>
        <plasmid evidence="2">pPO70-1</plasmid>
    </source>
</reference>
<organism evidence="2 3">
    <name type="scientific">Pandoraea oxalativorans</name>
    <dbReference type="NCBI Taxonomy" id="573737"/>
    <lineage>
        <taxon>Bacteria</taxon>
        <taxon>Pseudomonadati</taxon>
        <taxon>Pseudomonadota</taxon>
        <taxon>Betaproteobacteria</taxon>
        <taxon>Burkholderiales</taxon>
        <taxon>Burkholderiaceae</taxon>
        <taxon>Pandoraea</taxon>
    </lineage>
</organism>
<dbReference type="InterPro" id="IPR001584">
    <property type="entry name" value="Integrase_cat-core"/>
</dbReference>
<dbReference type="PROSITE" id="PS50994">
    <property type="entry name" value="INTEGRASE"/>
    <property type="match status" value="1"/>
</dbReference>
<evidence type="ECO:0000313" key="2">
    <source>
        <dbReference type="EMBL" id="ANJ86796.1"/>
    </source>
</evidence>
<dbReference type="Proteomes" id="UP000035050">
    <property type="component" value="Plasmid pPO70-1"/>
</dbReference>
<sequence length="114" mass="12529">MESIDFAMKALCRGPRVKCLTVVDDFMKEAVDIVVGHGISGLSVARASDRDRTVHRVLVVERKAVRTDPEPEFTSRALDPWAYASGVTLKLPEAGTPTRKANIESFNDAFHDDG</sequence>
<keyword evidence="2" id="KW-0614">Plasmid</keyword>
<dbReference type="InterPro" id="IPR012337">
    <property type="entry name" value="RNaseH-like_sf"/>
</dbReference>
<geneLocation type="plasmid" evidence="2 3">
    <name>pPO70-1</name>
</geneLocation>
<dbReference type="AlphaFoldDB" id="A0A192B156"/>
<accession>A0A192B156</accession>